<proteinExistence type="predicted"/>
<dbReference type="Pfam" id="PF13023">
    <property type="entry name" value="HD_3"/>
    <property type="match status" value="1"/>
</dbReference>
<dbReference type="GO" id="GO:0002953">
    <property type="term" value="F:5'-deoxynucleotidase activity"/>
    <property type="evidence" value="ECO:0007669"/>
    <property type="project" value="UniProtKB-EC"/>
</dbReference>
<dbReference type="EC" id="3.1.3.89" evidence="5"/>
<dbReference type="RefSeq" id="WP_054467886.1">
    <property type="nucleotide sequence ID" value="NZ_CP159837.1"/>
</dbReference>
<evidence type="ECO:0000256" key="1">
    <source>
        <dbReference type="ARBA" id="ARBA00001638"/>
    </source>
</evidence>
<dbReference type="GO" id="GO:0046872">
    <property type="term" value="F:metal ion binding"/>
    <property type="evidence" value="ECO:0007669"/>
    <property type="project" value="UniProtKB-KW"/>
</dbReference>
<dbReference type="InterPro" id="IPR039356">
    <property type="entry name" value="YfbR/HDDC2"/>
</dbReference>
<evidence type="ECO:0000256" key="5">
    <source>
        <dbReference type="ARBA" id="ARBA00012964"/>
    </source>
</evidence>
<dbReference type="GO" id="GO:0005737">
    <property type="term" value="C:cytoplasm"/>
    <property type="evidence" value="ECO:0007669"/>
    <property type="project" value="TreeGrafter"/>
</dbReference>
<dbReference type="InterPro" id="IPR006674">
    <property type="entry name" value="HD_domain"/>
</dbReference>
<evidence type="ECO:0000256" key="6">
    <source>
        <dbReference type="ARBA" id="ARBA00022723"/>
    </source>
</evidence>
<dbReference type="Gene3D" id="1.10.3210.10">
    <property type="entry name" value="Hypothetical protein af1432"/>
    <property type="match status" value="1"/>
</dbReference>
<dbReference type="InterPro" id="IPR003607">
    <property type="entry name" value="HD/PDEase_dom"/>
</dbReference>
<evidence type="ECO:0000256" key="3">
    <source>
        <dbReference type="ARBA" id="ARBA00001941"/>
    </source>
</evidence>
<evidence type="ECO:0000256" key="2">
    <source>
        <dbReference type="ARBA" id="ARBA00001936"/>
    </source>
</evidence>
<dbReference type="SMART" id="SM00471">
    <property type="entry name" value="HDc"/>
    <property type="match status" value="1"/>
</dbReference>
<comment type="catalytic activity">
    <reaction evidence="1">
        <text>a 2'-deoxyribonucleoside 5'-phosphate + H2O = a 2'-deoxyribonucleoside + phosphate</text>
        <dbReference type="Rhea" id="RHEA:36167"/>
        <dbReference type="ChEBI" id="CHEBI:15377"/>
        <dbReference type="ChEBI" id="CHEBI:18274"/>
        <dbReference type="ChEBI" id="CHEBI:43474"/>
        <dbReference type="ChEBI" id="CHEBI:65317"/>
        <dbReference type="EC" id="3.1.3.89"/>
    </reaction>
</comment>
<evidence type="ECO:0000256" key="7">
    <source>
        <dbReference type="ARBA" id="ARBA00022801"/>
    </source>
</evidence>
<comment type="cofactor">
    <cofactor evidence="3">
        <name>Co(2+)</name>
        <dbReference type="ChEBI" id="CHEBI:48828"/>
    </cofactor>
</comment>
<gene>
    <name evidence="9" type="ORF">ABWT76_005933</name>
</gene>
<dbReference type="SUPFAM" id="SSF109604">
    <property type="entry name" value="HD-domain/PDEase-like"/>
    <property type="match status" value="1"/>
</dbReference>
<evidence type="ECO:0000313" key="9">
    <source>
        <dbReference type="EMBL" id="XCM37119.1"/>
    </source>
</evidence>
<dbReference type="PANTHER" id="PTHR11845:SF13">
    <property type="entry name" value="5'-DEOXYNUCLEOTIDASE HDDC2"/>
    <property type="match status" value="1"/>
</dbReference>
<protein>
    <recommendedName>
        <fullName evidence="5">5'-deoxynucleotidase</fullName>
        <ecNumber evidence="5">3.1.3.89</ecNumber>
    </recommendedName>
</protein>
<evidence type="ECO:0000259" key="8">
    <source>
        <dbReference type="SMART" id="SM00471"/>
    </source>
</evidence>
<evidence type="ECO:0000256" key="4">
    <source>
        <dbReference type="ARBA" id="ARBA00011738"/>
    </source>
</evidence>
<comment type="cofactor">
    <cofactor evidence="2">
        <name>Mn(2+)</name>
        <dbReference type="ChEBI" id="CHEBI:29035"/>
    </cofactor>
</comment>
<dbReference type="AlphaFoldDB" id="A0AAU8JD39"/>
<organism evidence="9">
    <name type="scientific">Planktothricoides raciborskii GIHE-MW2</name>
    <dbReference type="NCBI Taxonomy" id="2792601"/>
    <lineage>
        <taxon>Bacteria</taxon>
        <taxon>Bacillati</taxon>
        <taxon>Cyanobacteriota</taxon>
        <taxon>Cyanophyceae</taxon>
        <taxon>Oscillatoriophycideae</taxon>
        <taxon>Oscillatoriales</taxon>
        <taxon>Oscillatoriaceae</taxon>
        <taxon>Planktothricoides</taxon>
    </lineage>
</organism>
<accession>A0AAU8JD39</accession>
<feature type="domain" description="HD/PDEase" evidence="8">
    <location>
        <begin position="35"/>
        <end position="148"/>
    </location>
</feature>
<dbReference type="CDD" id="cd00077">
    <property type="entry name" value="HDc"/>
    <property type="match status" value="1"/>
</dbReference>
<dbReference type="EMBL" id="CP159837">
    <property type="protein sequence ID" value="XCM37119.1"/>
    <property type="molecule type" value="Genomic_DNA"/>
</dbReference>
<keyword evidence="7" id="KW-0378">Hydrolase</keyword>
<comment type="subunit">
    <text evidence="4">Homodimer.</text>
</comment>
<dbReference type="PANTHER" id="PTHR11845">
    <property type="entry name" value="5'-DEOXYNUCLEOTIDASE HDDC2"/>
    <property type="match status" value="1"/>
</dbReference>
<reference evidence="9" key="1">
    <citation type="submission" date="2024-07" db="EMBL/GenBank/DDBJ databases">
        <authorList>
            <person name="Kim Y.J."/>
            <person name="Jeong J.Y."/>
        </authorList>
    </citation>
    <scope>NUCLEOTIDE SEQUENCE</scope>
    <source>
        <strain evidence="9">GIHE-MW2</strain>
    </source>
</reference>
<sequence length="191" mass="21880">MNNKDTNKDILNFLFELGQLRRIKHEGWRVIGIEHPESVAEHSLRAAQIGFILAKLENYPNPEQVCTMIVFHDIGEARVGDIHKLAKRYITVDEAKATQEQLEILGKLGDDLFDYWNQVETQETVAGIIAKDADFLEQAVMAKEYWERGYVGAQRWIDNVAKALQTESAKQLLASLKEVNSYDWCLNLKSM</sequence>
<keyword evidence="6" id="KW-0479">Metal-binding</keyword>
<name>A0AAU8JD39_9CYAN</name>